<proteinExistence type="predicted"/>
<sequence length="81" mass="8950">MDIPNVFISQLNLVRVLAIIGIKGITDSELASEIGTYPDTIRMFRTYREGMLVAPDMAVRINEFLDKNSHLLIGVSDGLGN</sequence>
<evidence type="ECO:0000313" key="1">
    <source>
        <dbReference type="EMBL" id="HIZ52783.1"/>
    </source>
</evidence>
<evidence type="ECO:0000313" key="2">
    <source>
        <dbReference type="Proteomes" id="UP000824063"/>
    </source>
</evidence>
<accession>A0A9D2JHZ1</accession>
<protein>
    <submittedName>
        <fullName evidence="1">Uncharacterized protein</fullName>
    </submittedName>
</protein>
<reference evidence="1" key="1">
    <citation type="journal article" date="2021" name="PeerJ">
        <title>Extensive microbial diversity within the chicken gut microbiome revealed by metagenomics and culture.</title>
        <authorList>
            <person name="Gilroy R."/>
            <person name="Ravi A."/>
            <person name="Getino M."/>
            <person name="Pursley I."/>
            <person name="Horton D.L."/>
            <person name="Alikhan N.F."/>
            <person name="Baker D."/>
            <person name="Gharbi K."/>
            <person name="Hall N."/>
            <person name="Watson M."/>
            <person name="Adriaenssens E.M."/>
            <person name="Foster-Nyarko E."/>
            <person name="Jarju S."/>
            <person name="Secka A."/>
            <person name="Antonio M."/>
            <person name="Oren A."/>
            <person name="Chaudhuri R.R."/>
            <person name="La Ragione R."/>
            <person name="Hildebrand F."/>
            <person name="Pallen M.J."/>
        </authorList>
    </citation>
    <scope>NUCLEOTIDE SEQUENCE</scope>
    <source>
        <strain evidence="1">CHK172-16539</strain>
    </source>
</reference>
<comment type="caution">
    <text evidence="1">The sequence shown here is derived from an EMBL/GenBank/DDBJ whole genome shotgun (WGS) entry which is preliminary data.</text>
</comment>
<gene>
    <name evidence="1" type="ORF">IAA20_02435</name>
</gene>
<dbReference type="EMBL" id="DXBN01000057">
    <property type="protein sequence ID" value="HIZ52783.1"/>
    <property type="molecule type" value="Genomic_DNA"/>
</dbReference>
<dbReference type="Proteomes" id="UP000824063">
    <property type="component" value="Unassembled WGS sequence"/>
</dbReference>
<name>A0A9D2JHZ1_9ENTE</name>
<organism evidence="1 2">
    <name type="scientific">Candidatus Enterococcus avicola</name>
    <dbReference type="NCBI Taxonomy" id="2838561"/>
    <lineage>
        <taxon>Bacteria</taxon>
        <taxon>Bacillati</taxon>
        <taxon>Bacillota</taxon>
        <taxon>Bacilli</taxon>
        <taxon>Lactobacillales</taxon>
        <taxon>Enterococcaceae</taxon>
        <taxon>Enterococcus</taxon>
    </lineage>
</organism>
<reference evidence="1" key="2">
    <citation type="submission" date="2021-04" db="EMBL/GenBank/DDBJ databases">
        <authorList>
            <person name="Gilroy R."/>
        </authorList>
    </citation>
    <scope>NUCLEOTIDE SEQUENCE</scope>
    <source>
        <strain evidence="1">CHK172-16539</strain>
    </source>
</reference>
<dbReference type="AlphaFoldDB" id="A0A9D2JHZ1"/>